<accession>T1A193</accession>
<sequence>FKVPEGETVVVIGGSGQGKSVLLKHIMRLLVSDSGDILVGGQPIMNLSSSDMDQVRMRMGMVFQEAALFDSMSLRENVAFPLRMHSGLREKEIIRIAEETLERVGLKGVGEKMPSEVSGGMKKRVGIARAIAMKPGILLYDEPTTGLDPVLSSAIDEL</sequence>
<dbReference type="AlphaFoldDB" id="T1A193"/>
<dbReference type="Pfam" id="PF00005">
    <property type="entry name" value="ABC_tran"/>
    <property type="match status" value="1"/>
</dbReference>
<dbReference type="PANTHER" id="PTHR43023:SF6">
    <property type="entry name" value="INTERMEMBRANE PHOSPHOLIPID TRANSPORT SYSTEM ATP-BINDING PROTEIN MLAF"/>
    <property type="match status" value="1"/>
</dbReference>
<proteinExistence type="predicted"/>
<dbReference type="Gene3D" id="3.40.50.300">
    <property type="entry name" value="P-loop containing nucleotide triphosphate hydrolases"/>
    <property type="match status" value="1"/>
</dbReference>
<dbReference type="PROSITE" id="PS00211">
    <property type="entry name" value="ABC_TRANSPORTER_1"/>
    <property type="match status" value="1"/>
</dbReference>
<keyword evidence="3" id="KW-0067">ATP-binding</keyword>
<dbReference type="GO" id="GO:0016887">
    <property type="term" value="F:ATP hydrolysis activity"/>
    <property type="evidence" value="ECO:0007669"/>
    <property type="project" value="InterPro"/>
</dbReference>
<evidence type="ECO:0000259" key="2">
    <source>
        <dbReference type="Pfam" id="PF00005"/>
    </source>
</evidence>
<comment type="caution">
    <text evidence="3">The sequence shown here is derived from an EMBL/GenBank/DDBJ whole genome shotgun (WGS) entry which is preliminary data.</text>
</comment>
<reference evidence="3" key="1">
    <citation type="submission" date="2013-08" db="EMBL/GenBank/DDBJ databases">
        <authorList>
            <person name="Mendez C."/>
            <person name="Richter M."/>
            <person name="Ferrer M."/>
            <person name="Sanchez J."/>
        </authorList>
    </citation>
    <scope>NUCLEOTIDE SEQUENCE</scope>
</reference>
<dbReference type="PANTHER" id="PTHR43023">
    <property type="entry name" value="PROTEIN TRIGALACTOSYLDIACYLGLYCEROL 3, CHLOROPLASTIC"/>
    <property type="match status" value="1"/>
</dbReference>
<feature type="non-terminal residue" evidence="3">
    <location>
        <position position="158"/>
    </location>
</feature>
<name>T1A193_9ZZZZ</name>
<dbReference type="EMBL" id="AUZX01013433">
    <property type="protein sequence ID" value="EQD35575.1"/>
    <property type="molecule type" value="Genomic_DNA"/>
</dbReference>
<dbReference type="SUPFAM" id="SSF52540">
    <property type="entry name" value="P-loop containing nucleoside triphosphate hydrolases"/>
    <property type="match status" value="1"/>
</dbReference>
<feature type="domain" description="ABC transporter" evidence="2">
    <location>
        <begin position="1"/>
        <end position="145"/>
    </location>
</feature>
<evidence type="ECO:0000313" key="3">
    <source>
        <dbReference type="EMBL" id="EQD35575.1"/>
    </source>
</evidence>
<evidence type="ECO:0000256" key="1">
    <source>
        <dbReference type="ARBA" id="ARBA00022448"/>
    </source>
</evidence>
<feature type="non-terminal residue" evidence="3">
    <location>
        <position position="1"/>
    </location>
</feature>
<dbReference type="InterPro" id="IPR017871">
    <property type="entry name" value="ABC_transporter-like_CS"/>
</dbReference>
<dbReference type="GO" id="GO:0005524">
    <property type="term" value="F:ATP binding"/>
    <property type="evidence" value="ECO:0007669"/>
    <property type="project" value="UniProtKB-KW"/>
</dbReference>
<keyword evidence="3" id="KW-0547">Nucleotide-binding</keyword>
<dbReference type="InterPro" id="IPR003439">
    <property type="entry name" value="ABC_transporter-like_ATP-bd"/>
</dbReference>
<gene>
    <name evidence="3" type="ORF">B1A_18217</name>
</gene>
<protein>
    <submittedName>
        <fullName evidence="3">ABC transporter ATP-binding protein</fullName>
    </submittedName>
</protein>
<organism evidence="3">
    <name type="scientific">mine drainage metagenome</name>
    <dbReference type="NCBI Taxonomy" id="410659"/>
    <lineage>
        <taxon>unclassified sequences</taxon>
        <taxon>metagenomes</taxon>
        <taxon>ecological metagenomes</taxon>
    </lineage>
</organism>
<keyword evidence="1" id="KW-0813">Transport</keyword>
<dbReference type="InterPro" id="IPR027417">
    <property type="entry name" value="P-loop_NTPase"/>
</dbReference>
<reference evidence="3" key="2">
    <citation type="journal article" date="2014" name="ISME J.">
        <title>Microbial stratification in low pH oxic and suboxic macroscopic growths along an acid mine drainage.</title>
        <authorList>
            <person name="Mendez-Garcia C."/>
            <person name="Mesa V."/>
            <person name="Sprenger R.R."/>
            <person name="Richter M."/>
            <person name="Diez M.S."/>
            <person name="Solano J."/>
            <person name="Bargiela R."/>
            <person name="Golyshina O.V."/>
            <person name="Manteca A."/>
            <person name="Ramos J.L."/>
            <person name="Gallego J.R."/>
            <person name="Llorente I."/>
            <person name="Martins Dos Santos V.A."/>
            <person name="Jensen O.N."/>
            <person name="Pelaez A.I."/>
            <person name="Sanchez J."/>
            <person name="Ferrer M."/>
        </authorList>
    </citation>
    <scope>NUCLEOTIDE SEQUENCE</scope>
</reference>